<dbReference type="SUPFAM" id="SSF51197">
    <property type="entry name" value="Clavaminate synthase-like"/>
    <property type="match status" value="1"/>
</dbReference>
<evidence type="ECO:0000256" key="1">
    <source>
        <dbReference type="ARBA" id="ARBA00023002"/>
    </source>
</evidence>
<dbReference type="Proteomes" id="UP000887569">
    <property type="component" value="Unplaced"/>
</dbReference>
<name>A0A915AZR4_PARUN</name>
<dbReference type="PANTHER" id="PTHR10696:SF33">
    <property type="entry name" value="GAMMA-BUTYROBETAINE DIOXYGENASE"/>
    <property type="match status" value="1"/>
</dbReference>
<dbReference type="WBParaSite" id="PgR021_g080_t01">
    <property type="protein sequence ID" value="PgR021_g080_t01"/>
    <property type="gene ID" value="PgR021_g080"/>
</dbReference>
<evidence type="ECO:0000259" key="2">
    <source>
        <dbReference type="Pfam" id="PF02668"/>
    </source>
</evidence>
<protein>
    <submittedName>
        <fullName evidence="4">TauD/TfdA-like domain-containing protein</fullName>
    </submittedName>
</protein>
<dbReference type="InterPro" id="IPR003819">
    <property type="entry name" value="TauD/TfdA-like"/>
</dbReference>
<dbReference type="InterPro" id="IPR042098">
    <property type="entry name" value="TauD-like_sf"/>
</dbReference>
<organism evidence="3 4">
    <name type="scientific">Parascaris univalens</name>
    <name type="common">Nematode worm</name>
    <dbReference type="NCBI Taxonomy" id="6257"/>
    <lineage>
        <taxon>Eukaryota</taxon>
        <taxon>Metazoa</taxon>
        <taxon>Ecdysozoa</taxon>
        <taxon>Nematoda</taxon>
        <taxon>Chromadorea</taxon>
        <taxon>Rhabditida</taxon>
        <taxon>Spirurina</taxon>
        <taxon>Ascaridomorpha</taxon>
        <taxon>Ascaridoidea</taxon>
        <taxon>Ascarididae</taxon>
        <taxon>Parascaris</taxon>
    </lineage>
</organism>
<accession>A0A915AZR4</accession>
<dbReference type="AlphaFoldDB" id="A0A915AZR4"/>
<evidence type="ECO:0000313" key="4">
    <source>
        <dbReference type="WBParaSite" id="PgR021_g080_t01"/>
    </source>
</evidence>
<keyword evidence="3" id="KW-1185">Reference proteome</keyword>
<dbReference type="GO" id="GO:0045329">
    <property type="term" value="P:carnitine biosynthetic process"/>
    <property type="evidence" value="ECO:0007669"/>
    <property type="project" value="TreeGrafter"/>
</dbReference>
<dbReference type="PANTHER" id="PTHR10696">
    <property type="entry name" value="GAMMA-BUTYROBETAINE HYDROXYLASE-RELATED"/>
    <property type="match status" value="1"/>
</dbReference>
<sequence>MTARNLTMRDFDVEVVPQRIALEEGQLVIDWPAGVLQMLHMLQRADEGGLNLFVDGFHVAEQLRINHRKYFDLLTRVKMEYIEQGYDVHEGSDGKPYTFYYDMAAQHRVIRGRYTKTIHFAGDIVLWANTRLLHTRTAYRSSADRPRRLSGCYFSWDIVKSRIRHLRDKLNHPLNQPCA</sequence>
<reference evidence="4" key="1">
    <citation type="submission" date="2022-11" db="UniProtKB">
        <authorList>
            <consortium name="WormBaseParasite"/>
        </authorList>
    </citation>
    <scope>IDENTIFICATION</scope>
</reference>
<dbReference type="Pfam" id="PF02668">
    <property type="entry name" value="TauD"/>
    <property type="match status" value="1"/>
</dbReference>
<dbReference type="GO" id="GO:0016491">
    <property type="term" value="F:oxidoreductase activity"/>
    <property type="evidence" value="ECO:0007669"/>
    <property type="project" value="UniProtKB-KW"/>
</dbReference>
<proteinExistence type="predicted"/>
<dbReference type="Gene3D" id="3.60.130.10">
    <property type="entry name" value="Clavaminate synthase-like"/>
    <property type="match status" value="2"/>
</dbReference>
<dbReference type="GO" id="GO:0005739">
    <property type="term" value="C:mitochondrion"/>
    <property type="evidence" value="ECO:0007669"/>
    <property type="project" value="TreeGrafter"/>
</dbReference>
<evidence type="ECO:0000313" key="3">
    <source>
        <dbReference type="Proteomes" id="UP000887569"/>
    </source>
</evidence>
<dbReference type="InterPro" id="IPR050411">
    <property type="entry name" value="AlphaKG_dependent_hydroxylases"/>
</dbReference>
<feature type="domain" description="TauD/TfdA-like" evidence="2">
    <location>
        <begin position="36"/>
        <end position="88"/>
    </location>
</feature>
<keyword evidence="1" id="KW-0560">Oxidoreductase</keyword>